<dbReference type="Proteomes" id="UP001634394">
    <property type="component" value="Unassembled WGS sequence"/>
</dbReference>
<keyword evidence="3" id="KW-1185">Reference proteome</keyword>
<dbReference type="PANTHER" id="PTHR13568">
    <property type="entry name" value="FAM11A, B PROTEIN"/>
    <property type="match status" value="1"/>
</dbReference>
<feature type="transmembrane region" description="Helical" evidence="1">
    <location>
        <begin position="107"/>
        <end position="129"/>
    </location>
</feature>
<accession>A0ABD3W9A8</accession>
<name>A0ABD3W9A8_SINWO</name>
<feature type="transmembrane region" description="Helical" evidence="1">
    <location>
        <begin position="47"/>
        <end position="69"/>
    </location>
</feature>
<keyword evidence="1" id="KW-1133">Transmembrane helix</keyword>
<feature type="transmembrane region" description="Helical" evidence="1">
    <location>
        <begin position="81"/>
        <end position="101"/>
    </location>
</feature>
<evidence type="ECO:0000313" key="3">
    <source>
        <dbReference type="Proteomes" id="UP001634394"/>
    </source>
</evidence>
<dbReference type="EMBL" id="JBJQND010000007">
    <property type="protein sequence ID" value="KAL3870484.1"/>
    <property type="molecule type" value="Genomic_DNA"/>
</dbReference>
<proteinExistence type="predicted"/>
<evidence type="ECO:0008006" key="4">
    <source>
        <dbReference type="Google" id="ProtNLM"/>
    </source>
</evidence>
<comment type="caution">
    <text evidence="2">The sequence shown here is derived from an EMBL/GenBank/DDBJ whole genome shotgun (WGS) entry which is preliminary data.</text>
</comment>
<evidence type="ECO:0000256" key="1">
    <source>
        <dbReference type="SAM" id="Phobius"/>
    </source>
</evidence>
<organism evidence="2 3">
    <name type="scientific">Sinanodonta woodiana</name>
    <name type="common">Chinese pond mussel</name>
    <name type="synonym">Anodonta woodiana</name>
    <dbReference type="NCBI Taxonomy" id="1069815"/>
    <lineage>
        <taxon>Eukaryota</taxon>
        <taxon>Metazoa</taxon>
        <taxon>Spiralia</taxon>
        <taxon>Lophotrochozoa</taxon>
        <taxon>Mollusca</taxon>
        <taxon>Bivalvia</taxon>
        <taxon>Autobranchia</taxon>
        <taxon>Heteroconchia</taxon>
        <taxon>Palaeoheterodonta</taxon>
        <taxon>Unionida</taxon>
        <taxon>Unionoidea</taxon>
        <taxon>Unionidae</taxon>
        <taxon>Unioninae</taxon>
        <taxon>Sinanodonta</taxon>
    </lineage>
</organism>
<protein>
    <recommendedName>
        <fullName evidence="4">Transmembrane protein 203</fullName>
    </recommendedName>
</protein>
<dbReference type="Pfam" id="PF10269">
    <property type="entry name" value="Tmemb_185A"/>
    <property type="match status" value="1"/>
</dbReference>
<dbReference type="AlphaFoldDB" id="A0ABD3W9A8"/>
<gene>
    <name evidence="2" type="ORF">ACJMK2_038539</name>
</gene>
<sequence>MFFTLKELVKWLGMTSFEIWTHLFTLLLFSVLSILKHEGVLSQVSWWTIFTPLFAADGLNTYFCVIVFFRQFKESDFRQAGLRLLFSLLCLSLLFIFKFLLCQKLTWNRLMTFTEVIAPLFPLLVILAIKACQV</sequence>
<reference evidence="2 3" key="1">
    <citation type="submission" date="2024-11" db="EMBL/GenBank/DDBJ databases">
        <title>Chromosome-level genome assembly of the freshwater bivalve Anodonta woodiana.</title>
        <authorList>
            <person name="Chen X."/>
        </authorList>
    </citation>
    <scope>NUCLEOTIDE SEQUENCE [LARGE SCALE GENOMIC DNA]</scope>
    <source>
        <strain evidence="2">MN2024</strain>
        <tissue evidence="2">Gills</tissue>
    </source>
</reference>
<evidence type="ECO:0000313" key="2">
    <source>
        <dbReference type="EMBL" id="KAL3870484.1"/>
    </source>
</evidence>
<dbReference type="PANTHER" id="PTHR13568:SF9">
    <property type="entry name" value="TRANSMEMBRANE PROTEIN 203"/>
    <property type="match status" value="1"/>
</dbReference>
<keyword evidence="1" id="KW-0812">Transmembrane</keyword>
<keyword evidence="1" id="KW-0472">Membrane</keyword>
<dbReference type="InterPro" id="IPR019396">
    <property type="entry name" value="TM_Fragile-X-F-assoc"/>
</dbReference>
<feature type="transmembrane region" description="Helical" evidence="1">
    <location>
        <begin position="12"/>
        <end position="35"/>
    </location>
</feature>